<evidence type="ECO:0008006" key="4">
    <source>
        <dbReference type="Google" id="ProtNLM"/>
    </source>
</evidence>
<protein>
    <recommendedName>
        <fullName evidence="4">GntR family transcriptional regulator</fullName>
    </recommendedName>
</protein>
<dbReference type="PIRSF" id="PIRSF012524">
    <property type="entry name" value="YitL_S1"/>
    <property type="match status" value="1"/>
</dbReference>
<gene>
    <name evidence="3" type="ORF">MNBD_NITROSPIRAE01-1360</name>
</gene>
<dbReference type="InterPro" id="IPR039566">
    <property type="entry name" value="CvfB_S1_st"/>
</dbReference>
<dbReference type="Gene3D" id="2.40.50.140">
    <property type="entry name" value="Nucleic acid-binding proteins"/>
    <property type="match status" value="2"/>
</dbReference>
<dbReference type="AlphaFoldDB" id="A0A3B1CNZ9"/>
<dbReference type="InterPro" id="IPR036388">
    <property type="entry name" value="WH-like_DNA-bd_sf"/>
</dbReference>
<reference evidence="3" key="1">
    <citation type="submission" date="2018-06" db="EMBL/GenBank/DDBJ databases">
        <authorList>
            <person name="Zhirakovskaya E."/>
        </authorList>
    </citation>
    <scope>NUCLEOTIDE SEQUENCE</scope>
</reference>
<dbReference type="Gene3D" id="1.10.10.10">
    <property type="entry name" value="Winged helix-like DNA-binding domain superfamily/Winged helix DNA-binding domain"/>
    <property type="match status" value="1"/>
</dbReference>
<evidence type="ECO:0000259" key="2">
    <source>
        <dbReference type="Pfam" id="PF17783"/>
    </source>
</evidence>
<dbReference type="InterPro" id="IPR014464">
    <property type="entry name" value="CvfB_fam"/>
</dbReference>
<dbReference type="Pfam" id="PF17783">
    <property type="entry name" value="WHD_CvfB"/>
    <property type="match status" value="1"/>
</dbReference>
<dbReference type="PANTHER" id="PTHR37296:SF1">
    <property type="entry name" value="CONSERVED VIRULENCE FACTOR B"/>
    <property type="match status" value="1"/>
</dbReference>
<dbReference type="Pfam" id="PF13509">
    <property type="entry name" value="S1_2"/>
    <property type="match status" value="1"/>
</dbReference>
<evidence type="ECO:0000313" key="3">
    <source>
        <dbReference type="EMBL" id="VAX31849.1"/>
    </source>
</evidence>
<sequence length="277" mass="31300">MAQIGKHNILRVVKEVDFGIYLDGGAEGEILMPDRYVPDDCEVGDNLECFIYFDSEDRLIATTEKPLAMLEECAHLKVVALNAQGAFLDWGLLKDLRVSFSQQNVPMKVGVSYFVRVYLDESGRLAASAKLDRFFNQNVPHYKTGEVVDLLIWGPTDLGYKAIVNHKNWGVLYADDLFQTLKKGQRLQGFIKKVRRDQKIDLTLQKQGYEKVKDITEIILDEIKAENGFIPLTDKSPPELIAKRFGISKKTFKKAVGALYKKKVITIEATGLRLIGD</sequence>
<organism evidence="3">
    <name type="scientific">hydrothermal vent metagenome</name>
    <dbReference type="NCBI Taxonomy" id="652676"/>
    <lineage>
        <taxon>unclassified sequences</taxon>
        <taxon>metagenomes</taxon>
        <taxon>ecological metagenomes</taxon>
    </lineage>
</organism>
<feature type="domain" description="Conserved virulence factor B-like winged helix" evidence="2">
    <location>
        <begin position="218"/>
        <end position="274"/>
    </location>
</feature>
<feature type="domain" description="Conserved virulence factor B first S1" evidence="1">
    <location>
        <begin position="4"/>
        <end position="63"/>
    </location>
</feature>
<name>A0A3B1CNZ9_9ZZZZ</name>
<dbReference type="PANTHER" id="PTHR37296">
    <property type="entry name" value="CONSERVED VIRULENCE FACTOR B"/>
    <property type="match status" value="1"/>
</dbReference>
<dbReference type="InterPro" id="IPR012340">
    <property type="entry name" value="NA-bd_OB-fold"/>
</dbReference>
<proteinExistence type="predicted"/>
<evidence type="ECO:0000259" key="1">
    <source>
        <dbReference type="Pfam" id="PF13509"/>
    </source>
</evidence>
<dbReference type="InterPro" id="IPR040764">
    <property type="entry name" value="CvfB_WH"/>
</dbReference>
<accession>A0A3B1CNZ9</accession>
<dbReference type="EMBL" id="UOGF01000079">
    <property type="protein sequence ID" value="VAX31849.1"/>
    <property type="molecule type" value="Genomic_DNA"/>
</dbReference>